<evidence type="ECO:0000256" key="1">
    <source>
        <dbReference type="SAM" id="MobiDB-lite"/>
    </source>
</evidence>
<accession>A0A1L7WZU4</accession>
<dbReference type="Proteomes" id="UP000184330">
    <property type="component" value="Unassembled WGS sequence"/>
</dbReference>
<feature type="region of interest" description="Disordered" evidence="1">
    <location>
        <begin position="845"/>
        <end position="874"/>
    </location>
</feature>
<feature type="region of interest" description="Disordered" evidence="1">
    <location>
        <begin position="548"/>
        <end position="593"/>
    </location>
</feature>
<feature type="compositionally biased region" description="Polar residues" evidence="1">
    <location>
        <begin position="87"/>
        <end position="97"/>
    </location>
</feature>
<protein>
    <submittedName>
        <fullName evidence="2">Uncharacterized protein</fullName>
    </submittedName>
</protein>
<feature type="region of interest" description="Disordered" evidence="1">
    <location>
        <begin position="314"/>
        <end position="377"/>
    </location>
</feature>
<feature type="compositionally biased region" description="Polar residues" evidence="1">
    <location>
        <begin position="350"/>
        <end position="377"/>
    </location>
</feature>
<feature type="compositionally biased region" description="Low complexity" evidence="1">
    <location>
        <begin position="72"/>
        <end position="86"/>
    </location>
</feature>
<name>A0A1L7WZU4_9HELO</name>
<feature type="region of interest" description="Disordered" evidence="1">
    <location>
        <begin position="1"/>
        <end position="110"/>
    </location>
</feature>
<dbReference type="AlphaFoldDB" id="A0A1L7WZU4"/>
<organism evidence="2 3">
    <name type="scientific">Phialocephala subalpina</name>
    <dbReference type="NCBI Taxonomy" id="576137"/>
    <lineage>
        <taxon>Eukaryota</taxon>
        <taxon>Fungi</taxon>
        <taxon>Dikarya</taxon>
        <taxon>Ascomycota</taxon>
        <taxon>Pezizomycotina</taxon>
        <taxon>Leotiomycetes</taxon>
        <taxon>Helotiales</taxon>
        <taxon>Mollisiaceae</taxon>
        <taxon>Phialocephala</taxon>
        <taxon>Phialocephala fortinii species complex</taxon>
    </lineage>
</organism>
<feature type="compositionally biased region" description="Low complexity" evidence="1">
    <location>
        <begin position="10"/>
        <end position="27"/>
    </location>
</feature>
<gene>
    <name evidence="2" type="ORF">PAC_08175</name>
</gene>
<evidence type="ECO:0000313" key="3">
    <source>
        <dbReference type="Proteomes" id="UP000184330"/>
    </source>
</evidence>
<feature type="compositionally biased region" description="Low complexity" evidence="1">
    <location>
        <begin position="549"/>
        <end position="563"/>
    </location>
</feature>
<reference evidence="2 3" key="1">
    <citation type="submission" date="2016-03" db="EMBL/GenBank/DDBJ databases">
        <authorList>
            <person name="Ploux O."/>
        </authorList>
    </citation>
    <scope>NUCLEOTIDE SEQUENCE [LARGE SCALE GENOMIC DNA]</scope>
    <source>
        <strain evidence="2 3">UAMH 11012</strain>
    </source>
</reference>
<dbReference type="OrthoDB" id="3564670at2759"/>
<feature type="compositionally biased region" description="Polar residues" evidence="1">
    <location>
        <begin position="29"/>
        <end position="44"/>
    </location>
</feature>
<dbReference type="EMBL" id="FJOG01000011">
    <property type="protein sequence ID" value="CZR58284.1"/>
    <property type="molecule type" value="Genomic_DNA"/>
</dbReference>
<evidence type="ECO:0000313" key="2">
    <source>
        <dbReference type="EMBL" id="CZR58284.1"/>
    </source>
</evidence>
<feature type="compositionally biased region" description="Acidic residues" evidence="1">
    <location>
        <begin position="861"/>
        <end position="874"/>
    </location>
</feature>
<proteinExistence type="predicted"/>
<feature type="compositionally biased region" description="Polar residues" evidence="1">
    <location>
        <begin position="314"/>
        <end position="338"/>
    </location>
</feature>
<keyword evidence="3" id="KW-1185">Reference proteome</keyword>
<sequence>MANLNPTPNPQYSSSSSASYHSMSPSPFTYDSTSYQKLLSQRPKSPSPFHYDRPSIQRKLAQPRNSPSLASTTKTGFTTQTGTSLTAPKTSFANPKSPTMLPQPKDSPKHEHFPFEEPDRMMTIRLAPLRPALEALDKEYNEEKHPILDGNRMVGMGIVEAEVGEEELRFQEANDVLREHTRARLPYVQLAASRLQAVMGEKNELVFDLPNVDKPILSPQFKSVFDSEAGIGLGLGANLDAVRGKTMSVRKDSGVELGGGVEKMSTGEKLVEELKAIAKSKFTRSNWKAVDGKDESIDRAKMFGISKDAEINNNCDNSKSLDNSKPVDTSTSVYNTMSDGPKHVDISEPIDNTNSANNDNAQSFDSNLQSPPAQSGFFQIDPETGKGLREWLLKVSKENGTLKKKSCKSISFHDFTADMKTGAFSNVLVSHYNDEGPRQRVDAYEVDLPTPSYDNQTTTMQTWIWFLISRPILSFDPLAKPAPAKPTSDPRNWCDSPDIYYTSESYGHPLSSPREMKPPANFPDPIPVSWVVFACPLANVTVYPEQIEKSPSSSSDELSSTPEQVPTRLGHRKPSPAHPPAKRSNPFVGGREREKGKIIHKRLDYDISHQGLPIFEFSNSDADLFPLNPLFPGCYHHGQYLSVNSMPPFSLSPLPSSSTLSSDAIPNPFSETFHDDLLSRTAEFELKSKEDFRLDVGFWEHRGRNGVEGLGLSDEEIKRDEVECRRRQEEYPCPFWGEWWGLFYERIYEDEGRWRKVRKAMGRGKCRVVVRWVEFDGEAEGPRDGGMEKRGGGMGMGRGLLRGGSLGGGNVGGGGVQGRMRAVAHKRSRSALSVTVPPPLTTAYGIGVGRPINDGQGCLEQESEEPEDEESYWE</sequence>